<evidence type="ECO:0000256" key="2">
    <source>
        <dbReference type="ARBA" id="ARBA00008576"/>
    </source>
</evidence>
<evidence type="ECO:0000256" key="3">
    <source>
        <dbReference type="ARBA" id="ARBA00023242"/>
    </source>
</evidence>
<feature type="region of interest" description="Disordered" evidence="4">
    <location>
        <begin position="248"/>
        <end position="278"/>
    </location>
</feature>
<gene>
    <name evidence="6" type="ORF">BCR33DRAFT_715497</name>
</gene>
<evidence type="ECO:0000256" key="1">
    <source>
        <dbReference type="ARBA" id="ARBA00004123"/>
    </source>
</evidence>
<organism evidence="6 7">
    <name type="scientific">Rhizoclosmatium globosum</name>
    <dbReference type="NCBI Taxonomy" id="329046"/>
    <lineage>
        <taxon>Eukaryota</taxon>
        <taxon>Fungi</taxon>
        <taxon>Fungi incertae sedis</taxon>
        <taxon>Chytridiomycota</taxon>
        <taxon>Chytridiomycota incertae sedis</taxon>
        <taxon>Chytridiomycetes</taxon>
        <taxon>Chytridiales</taxon>
        <taxon>Chytriomycetaceae</taxon>
        <taxon>Rhizoclosmatium</taxon>
    </lineage>
</organism>
<dbReference type="GO" id="GO:0005681">
    <property type="term" value="C:spliceosomal complex"/>
    <property type="evidence" value="ECO:0007669"/>
    <property type="project" value="TreeGrafter"/>
</dbReference>
<dbReference type="OrthoDB" id="5577072at2759"/>
<feature type="region of interest" description="Disordered" evidence="4">
    <location>
        <begin position="1"/>
        <end position="38"/>
    </location>
</feature>
<feature type="compositionally biased region" description="Basic and acidic residues" evidence="4">
    <location>
        <begin position="248"/>
        <end position="262"/>
    </location>
</feature>
<feature type="domain" description="Spp2/MOS2 G-patch" evidence="5">
    <location>
        <begin position="173"/>
        <end position="231"/>
    </location>
</feature>
<dbReference type="AlphaFoldDB" id="A0A1Y2CH93"/>
<feature type="compositionally biased region" description="Low complexity" evidence="4">
    <location>
        <begin position="116"/>
        <end position="125"/>
    </location>
</feature>
<evidence type="ECO:0000313" key="6">
    <source>
        <dbReference type="EMBL" id="ORY46399.1"/>
    </source>
</evidence>
<accession>A0A1Y2CH93</accession>
<dbReference type="InterPro" id="IPR045166">
    <property type="entry name" value="Spp2-like"/>
</dbReference>
<feature type="compositionally biased region" description="Low complexity" evidence="4">
    <location>
        <begin position="263"/>
        <end position="272"/>
    </location>
</feature>
<protein>
    <recommendedName>
        <fullName evidence="5">Spp2/MOS2 G-patch domain-containing protein</fullName>
    </recommendedName>
</protein>
<comment type="similarity">
    <text evidence="2">Belongs to the SPP2 family.</text>
</comment>
<dbReference type="Proteomes" id="UP000193642">
    <property type="component" value="Unassembled WGS sequence"/>
</dbReference>
<feature type="compositionally biased region" description="Basic and acidic residues" evidence="4">
    <location>
        <begin position="129"/>
        <end position="140"/>
    </location>
</feature>
<keyword evidence="3" id="KW-0539">Nucleus</keyword>
<dbReference type="InterPro" id="IPR026822">
    <property type="entry name" value="Spp2/MOS2_G-patch"/>
</dbReference>
<proteinExistence type="inferred from homology"/>
<dbReference type="Pfam" id="PF12656">
    <property type="entry name" value="G-patch_2"/>
    <property type="match status" value="1"/>
</dbReference>
<reference evidence="6 7" key="1">
    <citation type="submission" date="2016-07" db="EMBL/GenBank/DDBJ databases">
        <title>Pervasive Adenine N6-methylation of Active Genes in Fungi.</title>
        <authorList>
            <consortium name="DOE Joint Genome Institute"/>
            <person name="Mondo S.J."/>
            <person name="Dannebaum R.O."/>
            <person name="Kuo R.C."/>
            <person name="Labutti K."/>
            <person name="Haridas S."/>
            <person name="Kuo A."/>
            <person name="Salamov A."/>
            <person name="Ahrendt S.R."/>
            <person name="Lipzen A."/>
            <person name="Sullivan W."/>
            <person name="Andreopoulos W.B."/>
            <person name="Clum A."/>
            <person name="Lindquist E."/>
            <person name="Daum C."/>
            <person name="Ramamoorthy G.K."/>
            <person name="Gryganskyi A."/>
            <person name="Culley D."/>
            <person name="Magnuson J.K."/>
            <person name="James T.Y."/>
            <person name="O'Malley M.A."/>
            <person name="Stajich J.E."/>
            <person name="Spatafora J.W."/>
            <person name="Visel A."/>
            <person name="Grigoriev I.V."/>
        </authorList>
    </citation>
    <scope>NUCLEOTIDE SEQUENCE [LARGE SCALE GENOMIC DNA]</scope>
    <source>
        <strain evidence="6 7">JEL800</strain>
    </source>
</reference>
<evidence type="ECO:0000259" key="5">
    <source>
        <dbReference type="Pfam" id="PF12656"/>
    </source>
</evidence>
<sequence>MSSSISFALKRKAPETLPPASTAFSDATTTKKARADTDADTIEGILSVEGGSVLGSFDAEKTKAPLVIPLKLVNEEPGSRPSPAPSTESTASLASILSARAGTKWGLQLRAPSSSLAASPLTNSSENDALNKDNEPDTHPRTKGYRRSFECINLLPLLNYPKEKYLYDLSLRPEEATLEDFEQVPIEDFGIAMLRGMGYKDEVEDEKKKNKKDFVFSKPRPNLLGLGAEPPKSLLGIPRGVQEILGNRKDGYVGSKSDRDRNASSSSSSSNSMLEKYGGKRTGSILSCRIKTDGIALKIGIGKDEMRCWTEDVSLI</sequence>
<dbReference type="STRING" id="329046.A0A1Y2CH93"/>
<name>A0A1Y2CH93_9FUNG</name>
<dbReference type="PANTHER" id="PTHR15818:SF2">
    <property type="entry name" value="G-PATCH DOMAIN AND KOW MOTIFS-CONTAINING PROTEIN"/>
    <property type="match status" value="1"/>
</dbReference>
<dbReference type="GO" id="GO:0000398">
    <property type="term" value="P:mRNA splicing, via spliceosome"/>
    <property type="evidence" value="ECO:0007669"/>
    <property type="project" value="InterPro"/>
</dbReference>
<evidence type="ECO:0000313" key="7">
    <source>
        <dbReference type="Proteomes" id="UP000193642"/>
    </source>
</evidence>
<comment type="caution">
    <text evidence="6">The sequence shown here is derived from an EMBL/GenBank/DDBJ whole genome shotgun (WGS) entry which is preliminary data.</text>
</comment>
<feature type="region of interest" description="Disordered" evidence="4">
    <location>
        <begin position="116"/>
        <end position="143"/>
    </location>
</feature>
<evidence type="ECO:0000256" key="4">
    <source>
        <dbReference type="SAM" id="MobiDB-lite"/>
    </source>
</evidence>
<comment type="subcellular location">
    <subcellularLocation>
        <location evidence="1">Nucleus</location>
    </subcellularLocation>
</comment>
<dbReference type="PANTHER" id="PTHR15818">
    <property type="entry name" value="G PATCH AND KOW-CONTAINING"/>
    <property type="match status" value="1"/>
</dbReference>
<dbReference type="EMBL" id="MCGO01000016">
    <property type="protein sequence ID" value="ORY46399.1"/>
    <property type="molecule type" value="Genomic_DNA"/>
</dbReference>
<keyword evidence="7" id="KW-1185">Reference proteome</keyword>